<dbReference type="AlphaFoldDB" id="A0AAW7DVJ4"/>
<organism evidence="1 2">
    <name type="scientific">Thiopseudomonas alkaliphila</name>
    <dbReference type="NCBI Taxonomy" id="1697053"/>
    <lineage>
        <taxon>Bacteria</taxon>
        <taxon>Pseudomonadati</taxon>
        <taxon>Pseudomonadota</taxon>
        <taxon>Gammaproteobacteria</taxon>
        <taxon>Pseudomonadales</taxon>
        <taxon>Pseudomonadaceae</taxon>
        <taxon>Thiopseudomonas</taxon>
    </lineage>
</organism>
<reference evidence="1" key="1">
    <citation type="submission" date="2020-06" db="EMBL/GenBank/DDBJ databases">
        <authorList>
            <person name="Dong N."/>
        </authorList>
    </citation>
    <scope>NUCLEOTIDE SEQUENCE</scope>
    <source>
        <strain evidence="1">DF46-2-2</strain>
    </source>
</reference>
<protein>
    <submittedName>
        <fullName evidence="1">Uncharacterized protein</fullName>
    </submittedName>
</protein>
<gene>
    <name evidence="1" type="ORF">HX099_12165</name>
</gene>
<accession>A0AAW7DVJ4</accession>
<reference evidence="1" key="2">
    <citation type="journal article" date="2022" name="Sci. Total Environ.">
        <title>Prevalence, transmission, and molecular epidemiology of tet(X)-positive bacteria among humans, animals, and environmental niches in China: An epidemiological, and genomic-based study.</title>
        <authorList>
            <person name="Dong N."/>
            <person name="Zeng Y."/>
            <person name="Cai C."/>
            <person name="Sun C."/>
            <person name="Lu J."/>
            <person name="Liu C."/>
            <person name="Zhou H."/>
            <person name="Sun Q."/>
            <person name="Shu L."/>
            <person name="Wang H."/>
            <person name="Wang Y."/>
            <person name="Wang S."/>
            <person name="Wu C."/>
            <person name="Chan E.W."/>
            <person name="Chen G."/>
            <person name="Shen Z."/>
            <person name="Chen S."/>
            <person name="Zhang R."/>
        </authorList>
    </citation>
    <scope>NUCLEOTIDE SEQUENCE</scope>
    <source>
        <strain evidence="1">DF46-2-2</strain>
    </source>
</reference>
<comment type="caution">
    <text evidence="1">The sequence shown here is derived from an EMBL/GenBank/DDBJ whole genome shotgun (WGS) entry which is preliminary data.</text>
</comment>
<dbReference type="RefSeq" id="WP_286594611.1">
    <property type="nucleotide sequence ID" value="NZ_JACANB010000025.1"/>
</dbReference>
<dbReference type="EMBL" id="JACANB010000025">
    <property type="protein sequence ID" value="MDM1697390.1"/>
    <property type="molecule type" value="Genomic_DNA"/>
</dbReference>
<evidence type="ECO:0000313" key="1">
    <source>
        <dbReference type="EMBL" id="MDM1697390.1"/>
    </source>
</evidence>
<evidence type="ECO:0000313" key="2">
    <source>
        <dbReference type="Proteomes" id="UP001173465"/>
    </source>
</evidence>
<proteinExistence type="predicted"/>
<dbReference type="Proteomes" id="UP001173465">
    <property type="component" value="Unassembled WGS sequence"/>
</dbReference>
<name>A0AAW7DVJ4_9GAMM</name>
<sequence length="256" mass="29163">MKNKIPGDTKVNVYIKAINSDRVLKLSTRACYLADVYFKEGITKGVHLKHPQLTFTGNVKEVYYCVVKKNSSLSNLTVQYAPIAGYRGLEGQFDGYTYLKNVSTLLSDTRLLDAKGNIEVYGSPERIKIFLKNQPSNVHPMKIEHSRIHRGDASSSFLYYYDVTSMISEDFMITYEVVATDRDEVTVNSPFPFPIDAEFAREFHQVLKTEGELGILNHPEIIDKFIENNEKVIQYVKSISVEYSDADVKTHIEVVE</sequence>